<organism evidence="2 3">
    <name type="scientific">Nocardia vulneris</name>
    <dbReference type="NCBI Taxonomy" id="1141657"/>
    <lineage>
        <taxon>Bacteria</taxon>
        <taxon>Bacillati</taxon>
        <taxon>Actinomycetota</taxon>
        <taxon>Actinomycetes</taxon>
        <taxon>Mycobacteriales</taxon>
        <taxon>Nocardiaceae</taxon>
        <taxon>Nocardia</taxon>
    </lineage>
</organism>
<keyword evidence="3" id="KW-1185">Reference proteome</keyword>
<comment type="caution">
    <text evidence="2">The sequence shown here is derived from an EMBL/GenBank/DDBJ whole genome shotgun (WGS) entry which is preliminary data.</text>
</comment>
<reference evidence="2 3" key="1">
    <citation type="journal article" date="2014" name="Int. J. Syst. Evol. Microbiol.">
        <title>Nocardia vulneris sp. nov., isolated from wounds of human patients in North America.</title>
        <authorList>
            <person name="Lasker B.A."/>
            <person name="Bell M."/>
            <person name="Klenk H.P."/>
            <person name="Sproer C."/>
            <person name="Schumann C."/>
            <person name="Schumann P."/>
            <person name="Brown J.M."/>
        </authorList>
    </citation>
    <scope>NUCLEOTIDE SEQUENCE [LARGE SCALE GENOMIC DNA]</scope>
    <source>
        <strain evidence="2 3">W9851</strain>
    </source>
</reference>
<feature type="region of interest" description="Disordered" evidence="1">
    <location>
        <begin position="126"/>
        <end position="148"/>
    </location>
</feature>
<evidence type="ECO:0000313" key="3">
    <source>
        <dbReference type="Proteomes" id="UP000031364"/>
    </source>
</evidence>
<proteinExistence type="predicted"/>
<accession>A0ABR4Z5E0</accession>
<protein>
    <submittedName>
        <fullName evidence="2">Uncharacterized protein</fullName>
    </submittedName>
</protein>
<evidence type="ECO:0000313" key="2">
    <source>
        <dbReference type="EMBL" id="KIA60560.1"/>
    </source>
</evidence>
<dbReference type="EMBL" id="JNFP01000065">
    <property type="protein sequence ID" value="KIA60560.1"/>
    <property type="molecule type" value="Genomic_DNA"/>
</dbReference>
<gene>
    <name evidence="2" type="ORF">FG87_36200</name>
</gene>
<dbReference type="Proteomes" id="UP000031364">
    <property type="component" value="Unassembled WGS sequence"/>
</dbReference>
<name>A0ABR4Z5E0_9NOCA</name>
<sequence length="175" mass="18991">MAVESSVGGSAMNANEPVHDPVVLLEELDAIIGEQQRLRERIQVLQAQYQALEPYADRFDRYPAPAGERSQFGEVNIESAVARLGYAIEDTAGSCWLASARESAACIREYPQQAQPVVREAVVESVDGPGSSGFRRSGDSARSRSGALVPVSSEFARARTRELADRPGVDRGRSR</sequence>
<evidence type="ECO:0000256" key="1">
    <source>
        <dbReference type="SAM" id="MobiDB-lite"/>
    </source>
</evidence>